<evidence type="ECO:0000313" key="2">
    <source>
        <dbReference type="EMBL" id="MDR9847743.1"/>
    </source>
</evidence>
<reference evidence="2" key="1">
    <citation type="submission" date="2023-09" db="EMBL/GenBank/DDBJ databases">
        <title>Description of first Herbaspirillum huttiense subsp. nephrolepsisexaltata and Herbaspirillum huttiense subsp. lycopersicon.</title>
        <authorList>
            <person name="Poudel M."/>
            <person name="Sharma A."/>
            <person name="Goss E."/>
            <person name="Tapia J.H."/>
            <person name="Harmon C.M."/>
            <person name="Jones J.B."/>
        </authorList>
    </citation>
    <scope>NUCLEOTIDE SEQUENCE</scope>
    <source>
        <strain evidence="2">SE1</strain>
    </source>
</reference>
<feature type="chain" id="PRO_5045291742" description="Lipoprotein" evidence="1">
    <location>
        <begin position="22"/>
        <end position="134"/>
    </location>
</feature>
<keyword evidence="3" id="KW-1185">Reference proteome</keyword>
<evidence type="ECO:0008006" key="4">
    <source>
        <dbReference type="Google" id="ProtNLM"/>
    </source>
</evidence>
<organism evidence="2 3">
    <name type="scientific">Herbaspirillum huttiense subsp. lycopersici</name>
    <dbReference type="NCBI Taxonomy" id="3074428"/>
    <lineage>
        <taxon>Bacteria</taxon>
        <taxon>Pseudomonadati</taxon>
        <taxon>Pseudomonadota</taxon>
        <taxon>Betaproteobacteria</taxon>
        <taxon>Burkholderiales</taxon>
        <taxon>Oxalobacteraceae</taxon>
        <taxon>Herbaspirillum</taxon>
    </lineage>
</organism>
<feature type="signal peptide" evidence="1">
    <location>
        <begin position="1"/>
        <end position="21"/>
    </location>
</feature>
<comment type="caution">
    <text evidence="2">The sequence shown here is derived from an EMBL/GenBank/DDBJ whole genome shotgun (WGS) entry which is preliminary data.</text>
</comment>
<name>A0ABU2EIM8_9BURK</name>
<keyword evidence="1" id="KW-0732">Signal</keyword>
<protein>
    <recommendedName>
        <fullName evidence="4">Lipoprotein</fullName>
    </recommendedName>
</protein>
<dbReference type="RefSeq" id="WP_310839715.1">
    <property type="nucleotide sequence ID" value="NZ_JAVLSJ010000002.1"/>
</dbReference>
<proteinExistence type="predicted"/>
<evidence type="ECO:0000256" key="1">
    <source>
        <dbReference type="SAM" id="SignalP"/>
    </source>
</evidence>
<dbReference type="PROSITE" id="PS51257">
    <property type="entry name" value="PROKAR_LIPOPROTEIN"/>
    <property type="match status" value="1"/>
</dbReference>
<sequence>MKLPPTSLLLLLSALALTACAWTPSPPAHRASNTPGVVEGFIDPDTPADQLPPCVARQLAKLRGGTRFAAIGYRHWASHFHGTAYTALADGTALQLHQKVLIVPGDCARGELAQLLEPTWIPVMNNAPRNAQNQ</sequence>
<gene>
    <name evidence="2" type="ORF">RI048_05900</name>
</gene>
<accession>A0ABU2EIM8</accession>
<dbReference type="EMBL" id="JAVLSJ010000002">
    <property type="protein sequence ID" value="MDR9847743.1"/>
    <property type="molecule type" value="Genomic_DNA"/>
</dbReference>
<evidence type="ECO:0000313" key="3">
    <source>
        <dbReference type="Proteomes" id="UP001246576"/>
    </source>
</evidence>
<dbReference type="Proteomes" id="UP001246576">
    <property type="component" value="Unassembled WGS sequence"/>
</dbReference>